<dbReference type="PANTHER" id="PTHR34294:SF1">
    <property type="entry name" value="TRANSCRIPTIONAL REGULATOR LSRR"/>
    <property type="match status" value="1"/>
</dbReference>
<dbReference type="PANTHER" id="PTHR34294">
    <property type="entry name" value="TRANSCRIPTIONAL REGULATOR-RELATED"/>
    <property type="match status" value="1"/>
</dbReference>
<proteinExistence type="inferred from homology"/>
<evidence type="ECO:0000256" key="3">
    <source>
        <dbReference type="ARBA" id="ARBA00023125"/>
    </source>
</evidence>
<gene>
    <name evidence="6" type="ORF">QO011_000204</name>
</gene>
<keyword evidence="7" id="KW-1185">Reference proteome</keyword>
<dbReference type="InterPro" id="IPR007324">
    <property type="entry name" value="Sugar-bd_dom_put"/>
</dbReference>
<keyword evidence="3 6" id="KW-0238">DNA-binding</keyword>
<evidence type="ECO:0000313" key="6">
    <source>
        <dbReference type="EMBL" id="MDQ0467209.1"/>
    </source>
</evidence>
<protein>
    <submittedName>
        <fullName evidence="6">DNA-binding transcriptional regulator LsrR (DeoR family)</fullName>
    </submittedName>
</protein>
<dbReference type="Gene3D" id="1.10.10.10">
    <property type="entry name" value="Winged helix-like DNA-binding domain superfamily/Winged helix DNA-binding domain"/>
    <property type="match status" value="1"/>
</dbReference>
<comment type="caution">
    <text evidence="6">The sequence shown here is derived from an EMBL/GenBank/DDBJ whole genome shotgun (WGS) entry which is preliminary data.</text>
</comment>
<dbReference type="InterPro" id="IPR037171">
    <property type="entry name" value="NagB/RpiA_transferase-like"/>
</dbReference>
<organism evidence="6 7">
    <name type="scientific">Labrys wisconsinensis</name>
    <dbReference type="NCBI Taxonomy" id="425677"/>
    <lineage>
        <taxon>Bacteria</taxon>
        <taxon>Pseudomonadati</taxon>
        <taxon>Pseudomonadota</taxon>
        <taxon>Alphaproteobacteria</taxon>
        <taxon>Hyphomicrobiales</taxon>
        <taxon>Xanthobacteraceae</taxon>
        <taxon>Labrys</taxon>
    </lineage>
</organism>
<evidence type="ECO:0000259" key="5">
    <source>
        <dbReference type="Pfam" id="PF04198"/>
    </source>
</evidence>
<evidence type="ECO:0000256" key="2">
    <source>
        <dbReference type="ARBA" id="ARBA00023015"/>
    </source>
</evidence>
<dbReference type="RefSeq" id="WP_307266565.1">
    <property type="nucleotide sequence ID" value="NZ_JAUSVX010000001.1"/>
</dbReference>
<comment type="similarity">
    <text evidence="1">Belongs to the SorC transcriptional regulatory family.</text>
</comment>
<dbReference type="InterPro" id="IPR036388">
    <property type="entry name" value="WH-like_DNA-bd_sf"/>
</dbReference>
<dbReference type="Pfam" id="PF04198">
    <property type="entry name" value="Sugar-bind"/>
    <property type="match status" value="1"/>
</dbReference>
<keyword evidence="2" id="KW-0805">Transcription regulation</keyword>
<sequence length="317" mass="34123">MAGHESDASRIETATRAAWLYFVAGNTQEEIARKLRVSRPTAQRLVTLAVSERLITFRVERRLAACMELSEQLRERFGLQYCEIVPTDLENPQSLTGVALSAANFIEQILMSPTPSILAIGSGRTLRAAVDQIVPMDARHHTLVALVGNIAPDGSASFFDVLHKLADVTKAKHYPIPLPVLMETSEQRELLAALPLVQKVHALAAKADAALVGVGQMDLSAPQFQDGFISREELVELMKAGAAGEVTGWNFDSRGRILGNQVNSRLTSAPPEPGSGRLVVGVGIGEPKARSIFSAIAGQILTGLITDEATARRVIAF</sequence>
<accession>A0ABU0IYX7</accession>
<reference evidence="6 7" key="1">
    <citation type="submission" date="2023-07" db="EMBL/GenBank/DDBJ databases">
        <title>Genomic Encyclopedia of Type Strains, Phase IV (KMG-IV): sequencing the most valuable type-strain genomes for metagenomic binning, comparative biology and taxonomic classification.</title>
        <authorList>
            <person name="Goeker M."/>
        </authorList>
    </citation>
    <scope>NUCLEOTIDE SEQUENCE [LARGE SCALE GENOMIC DNA]</scope>
    <source>
        <strain evidence="6 7">DSM 19619</strain>
    </source>
</reference>
<dbReference type="Proteomes" id="UP001242480">
    <property type="component" value="Unassembled WGS sequence"/>
</dbReference>
<feature type="domain" description="Sugar-binding" evidence="5">
    <location>
        <begin position="63"/>
        <end position="315"/>
    </location>
</feature>
<dbReference type="InterPro" id="IPR051054">
    <property type="entry name" value="SorC_transcr_regulators"/>
</dbReference>
<dbReference type="SUPFAM" id="SSF100950">
    <property type="entry name" value="NagB/RpiA/CoA transferase-like"/>
    <property type="match status" value="1"/>
</dbReference>
<dbReference type="GO" id="GO:0003677">
    <property type="term" value="F:DNA binding"/>
    <property type="evidence" value="ECO:0007669"/>
    <property type="project" value="UniProtKB-KW"/>
</dbReference>
<evidence type="ECO:0000256" key="1">
    <source>
        <dbReference type="ARBA" id="ARBA00010466"/>
    </source>
</evidence>
<evidence type="ECO:0000313" key="7">
    <source>
        <dbReference type="Proteomes" id="UP001242480"/>
    </source>
</evidence>
<keyword evidence="4" id="KW-0804">Transcription</keyword>
<dbReference type="EMBL" id="JAUSVX010000001">
    <property type="protein sequence ID" value="MDQ0467209.1"/>
    <property type="molecule type" value="Genomic_DNA"/>
</dbReference>
<evidence type="ECO:0000256" key="4">
    <source>
        <dbReference type="ARBA" id="ARBA00023163"/>
    </source>
</evidence>
<name>A0ABU0IYX7_9HYPH</name>
<dbReference type="Gene3D" id="3.40.50.1360">
    <property type="match status" value="1"/>
</dbReference>